<sequence length="276" mass="31651">MPPMQVSMSRGSVARAFDSSAPPSIFESFSPVSENSSLQDGRSILHEPTEKNDGQVSLVRVDGSSDESDRPDSAQVPTDDWGRSSARELREEIEHEEAWEVLDASNTQPVSPSCFLRAGSKYRGTQRAERQVYEVNVDIKHVDMNDSYMCGYLKIQGLTPDHPQLTTFFQGEIIGPKYSFFTNHESWGATEDIDLSHWSKFPAFRTYTRSMRKDRMPRLDHLPQEYVFMRWKEHFLVPDHTVRSISGASFEGFYYIAFNMIKAEIQGIYFHARSEK</sequence>
<dbReference type="GO" id="GO:0005773">
    <property type="term" value="C:vacuole"/>
    <property type="evidence" value="ECO:0007669"/>
    <property type="project" value="GOC"/>
</dbReference>
<feature type="compositionally biased region" description="Polar residues" evidence="2">
    <location>
        <begin position="1"/>
        <end position="10"/>
    </location>
</feature>
<accession>A0A0F4ZA75</accession>
<evidence type="ECO:0000313" key="4">
    <source>
        <dbReference type="Proteomes" id="UP000033483"/>
    </source>
</evidence>
<dbReference type="AlphaFoldDB" id="A0A0F4ZA75"/>
<dbReference type="EMBL" id="LAEV01001876">
    <property type="protein sequence ID" value="KKA27170.1"/>
    <property type="molecule type" value="Genomic_DNA"/>
</dbReference>
<feature type="compositionally biased region" description="Polar residues" evidence="2">
    <location>
        <begin position="30"/>
        <end position="40"/>
    </location>
</feature>
<feature type="compositionally biased region" description="Basic and acidic residues" evidence="2">
    <location>
        <begin position="43"/>
        <end position="53"/>
    </location>
</feature>
<keyword evidence="4" id="KW-1185">Reference proteome</keyword>
<dbReference type="Proteomes" id="UP000033483">
    <property type="component" value="Unassembled WGS sequence"/>
</dbReference>
<dbReference type="GO" id="GO:0045721">
    <property type="term" value="P:negative regulation of gluconeogenesis"/>
    <property type="evidence" value="ECO:0007669"/>
    <property type="project" value="TreeGrafter"/>
</dbReference>
<dbReference type="Pfam" id="PF09783">
    <property type="entry name" value="Vac_ImportDeg"/>
    <property type="match status" value="1"/>
</dbReference>
<reference evidence="3 4" key="1">
    <citation type="submission" date="2015-03" db="EMBL/GenBank/DDBJ databases">
        <authorList>
            <person name="Radwan O."/>
            <person name="Al-Naeli F.A."/>
            <person name="Rendon G.A."/>
            <person name="Fields C."/>
        </authorList>
    </citation>
    <scope>NUCLEOTIDE SEQUENCE [LARGE SCALE GENOMIC DNA]</scope>
    <source>
        <strain evidence="3">CR-DP1</strain>
    </source>
</reference>
<dbReference type="OrthoDB" id="62at2759"/>
<proteinExistence type="inferred from homology"/>
<comment type="caution">
    <text evidence="3">The sequence shown here is derived from an EMBL/GenBank/DDBJ whole genome shotgun (WGS) entry which is preliminary data.</text>
</comment>
<dbReference type="PANTHER" id="PTHR14534:SF3">
    <property type="entry name" value="GID COMPLEX SUBUNIT 4 HOMOLOG"/>
    <property type="match status" value="1"/>
</dbReference>
<organism evidence="3 4">
    <name type="scientific">Thielaviopsis punctulata</name>
    <dbReference type="NCBI Taxonomy" id="72032"/>
    <lineage>
        <taxon>Eukaryota</taxon>
        <taxon>Fungi</taxon>
        <taxon>Dikarya</taxon>
        <taxon>Ascomycota</taxon>
        <taxon>Pezizomycotina</taxon>
        <taxon>Sordariomycetes</taxon>
        <taxon>Hypocreomycetidae</taxon>
        <taxon>Microascales</taxon>
        <taxon>Ceratocystidaceae</taxon>
        <taxon>Thielaviopsis</taxon>
    </lineage>
</organism>
<name>A0A0F4ZA75_9PEZI</name>
<protein>
    <submittedName>
        <fullName evidence="3">Uncharacterized protein</fullName>
    </submittedName>
</protein>
<dbReference type="PANTHER" id="PTHR14534">
    <property type="entry name" value="VACUOLAR IMPORT AND DEGRADATION PROTEIN 24"/>
    <property type="match status" value="1"/>
</dbReference>
<dbReference type="GO" id="GO:0043161">
    <property type="term" value="P:proteasome-mediated ubiquitin-dependent protein catabolic process"/>
    <property type="evidence" value="ECO:0007669"/>
    <property type="project" value="TreeGrafter"/>
</dbReference>
<feature type="compositionally biased region" description="Basic and acidic residues" evidence="2">
    <location>
        <begin position="80"/>
        <end position="89"/>
    </location>
</feature>
<evidence type="ECO:0000256" key="2">
    <source>
        <dbReference type="SAM" id="MobiDB-lite"/>
    </source>
</evidence>
<comment type="similarity">
    <text evidence="1">Belongs to the GID4/VID24 family.</text>
</comment>
<evidence type="ECO:0000313" key="3">
    <source>
        <dbReference type="EMBL" id="KKA27170.1"/>
    </source>
</evidence>
<gene>
    <name evidence="3" type="ORF">TD95_004300</name>
</gene>
<dbReference type="GO" id="GO:0007039">
    <property type="term" value="P:protein catabolic process in the vacuole"/>
    <property type="evidence" value="ECO:0007669"/>
    <property type="project" value="TreeGrafter"/>
</dbReference>
<evidence type="ECO:0000256" key="1">
    <source>
        <dbReference type="ARBA" id="ARBA00061469"/>
    </source>
</evidence>
<dbReference type="GO" id="GO:0034657">
    <property type="term" value="C:GID complex"/>
    <property type="evidence" value="ECO:0007669"/>
    <property type="project" value="TreeGrafter"/>
</dbReference>
<feature type="region of interest" description="Disordered" evidence="2">
    <location>
        <begin position="1"/>
        <end position="89"/>
    </location>
</feature>
<dbReference type="InterPro" id="IPR018618">
    <property type="entry name" value="GID4/10-like"/>
</dbReference>
<dbReference type="GO" id="GO:0006623">
    <property type="term" value="P:protein targeting to vacuole"/>
    <property type="evidence" value="ECO:0007669"/>
    <property type="project" value="TreeGrafter"/>
</dbReference>